<evidence type="ECO:0000259" key="11">
    <source>
        <dbReference type="Pfam" id="PF02705"/>
    </source>
</evidence>
<keyword evidence="6 10" id="KW-0630">Potassium</keyword>
<sequence length="758" mass="85445">MDLEGVVHDNPIKKHSWKHVLILAYQSLGVVYGDLSTSPLYVYKTAFAEDIQHSETNEEIFGVLSFVFWTLTLIPLIKYVFIVLRADDNGEGGTFALYSLLCRHARVSSIPNCQLADEELSEYKKDTFVENVKSGIGSKLKSTLEKCRVLQRLLLVLALIGTCMVIGDGVLTPAISDVELPVTCAILVFLFSLQHYGTHRVGFLFAPVVITWLFCISAIGVYNIFHWNPHVYQALSPYYMYKFLKKTQKGGWMSLGGILLCMTGSEAMFADLGHFSQTSIKIAFTFVVYPSLILAYMGQAAYLSKHHVIENDYRIGFYVSVPEKLRWPVLAIAILAAVVGSQAIITGTFSIIKQCSALGCFPKVKIVHTSSKIHGQIYIPEINWTLMLLCLAVTVGFRNTKHLGNAAGLAVITVMLVTTCLMSLVIVLCWHKNVLLALCFILFFGSIEALYFSASLIKFLEGAWVPVALSFIFLVVMYVWHYGMLKKYEFDVQNKVSINWLLSLGPTLGIVRVRGIGLIHTELVSGIPAIFSHFVTNLPAFHQVVVFLCIKSVPVPHVRAEERFLVGRVGPKEYRLYRCIARYGYRDIHKDDVEFEKDLVCSIAEFIRSEKTEWDVEIEDLVENERMTVVGTLSSNFEGIKLCEEDANFSDLEGTSSEVREVKSPERLRKRVRFLLPESPRIDADTRAELRELMEAREAGMAFILGHSYVRTKRGSSWMKRVVINYGYDFLRRNSRGPSYALSIPQASTLEVGMVYYV</sequence>
<dbReference type="InterPro" id="IPR003855">
    <property type="entry name" value="K+_transporter"/>
</dbReference>
<organism evidence="13 14">
    <name type="scientific">Turnera subulata</name>
    <dbReference type="NCBI Taxonomy" id="218843"/>
    <lineage>
        <taxon>Eukaryota</taxon>
        <taxon>Viridiplantae</taxon>
        <taxon>Streptophyta</taxon>
        <taxon>Embryophyta</taxon>
        <taxon>Tracheophyta</taxon>
        <taxon>Spermatophyta</taxon>
        <taxon>Magnoliopsida</taxon>
        <taxon>eudicotyledons</taxon>
        <taxon>Gunneridae</taxon>
        <taxon>Pentapetalae</taxon>
        <taxon>rosids</taxon>
        <taxon>fabids</taxon>
        <taxon>Malpighiales</taxon>
        <taxon>Passifloraceae</taxon>
        <taxon>Turnera</taxon>
    </lineage>
</organism>
<feature type="transmembrane region" description="Helical" evidence="10">
    <location>
        <begin position="435"/>
        <end position="457"/>
    </location>
</feature>
<evidence type="ECO:0000256" key="7">
    <source>
        <dbReference type="ARBA" id="ARBA00022989"/>
    </source>
</evidence>
<feature type="transmembrane region" description="Helical" evidence="10">
    <location>
        <begin position="403"/>
        <end position="428"/>
    </location>
</feature>
<feature type="transmembrane region" description="Helical" evidence="10">
    <location>
        <begin position="60"/>
        <end position="81"/>
    </location>
</feature>
<keyword evidence="3" id="KW-0813">Transport</keyword>
<evidence type="ECO:0000256" key="1">
    <source>
        <dbReference type="ARBA" id="ARBA00004651"/>
    </source>
</evidence>
<dbReference type="PANTHER" id="PTHR30540:SF10">
    <property type="entry name" value="POTASSIUM TRANSPORTER 8"/>
    <property type="match status" value="1"/>
</dbReference>
<comment type="similarity">
    <text evidence="2 10">Belongs to the HAK/KUP transporter (TC 2.A.72.3) family.</text>
</comment>
<dbReference type="PANTHER" id="PTHR30540">
    <property type="entry name" value="OSMOTIC STRESS POTASSIUM TRANSPORTER"/>
    <property type="match status" value="1"/>
</dbReference>
<dbReference type="EMBL" id="JAKUCV010000191">
    <property type="protein sequence ID" value="KAJ4850893.1"/>
    <property type="molecule type" value="Genomic_DNA"/>
</dbReference>
<evidence type="ECO:0000256" key="5">
    <source>
        <dbReference type="ARBA" id="ARBA00022692"/>
    </source>
</evidence>
<evidence type="ECO:0000313" key="13">
    <source>
        <dbReference type="EMBL" id="KAJ4850893.1"/>
    </source>
</evidence>
<evidence type="ECO:0000256" key="4">
    <source>
        <dbReference type="ARBA" id="ARBA00022538"/>
    </source>
</evidence>
<evidence type="ECO:0000256" key="6">
    <source>
        <dbReference type="ARBA" id="ARBA00022958"/>
    </source>
</evidence>
<dbReference type="GO" id="GO:0015079">
    <property type="term" value="F:potassium ion transmembrane transporter activity"/>
    <property type="evidence" value="ECO:0007669"/>
    <property type="project" value="UniProtKB-UniRule"/>
</dbReference>
<dbReference type="AlphaFoldDB" id="A0A9Q0GIG5"/>
<evidence type="ECO:0000259" key="12">
    <source>
        <dbReference type="Pfam" id="PF22776"/>
    </source>
</evidence>
<dbReference type="OrthoDB" id="504708at2759"/>
<evidence type="ECO:0000256" key="3">
    <source>
        <dbReference type="ARBA" id="ARBA00022448"/>
    </source>
</evidence>
<evidence type="ECO:0000256" key="9">
    <source>
        <dbReference type="ARBA" id="ARBA00023136"/>
    </source>
</evidence>
<keyword evidence="4 10" id="KW-0633">Potassium transport</keyword>
<evidence type="ECO:0000256" key="10">
    <source>
        <dbReference type="RuleBase" id="RU321113"/>
    </source>
</evidence>
<keyword evidence="5 10" id="KW-0812">Transmembrane</keyword>
<comment type="function">
    <text evidence="10">Potassium transporter.</text>
</comment>
<evidence type="ECO:0000256" key="8">
    <source>
        <dbReference type="ARBA" id="ARBA00023065"/>
    </source>
</evidence>
<dbReference type="InterPro" id="IPR053952">
    <property type="entry name" value="K_trans_C"/>
</dbReference>
<feature type="transmembrane region" description="Helical" evidence="10">
    <location>
        <begin position="463"/>
        <end position="480"/>
    </location>
</feature>
<dbReference type="Pfam" id="PF02705">
    <property type="entry name" value="K_trans"/>
    <property type="match status" value="1"/>
</dbReference>
<reference evidence="13" key="2">
    <citation type="journal article" date="2023" name="Plants (Basel)">
        <title>Annotation of the Turnera subulata (Passifloraceae) Draft Genome Reveals the S-Locus Evolved after the Divergence of Turneroideae from Passifloroideae in a Stepwise Manner.</title>
        <authorList>
            <person name="Henning P.M."/>
            <person name="Roalson E.H."/>
            <person name="Mir W."/>
            <person name="McCubbin A.G."/>
            <person name="Shore J.S."/>
        </authorList>
    </citation>
    <scope>NUCLEOTIDE SEQUENCE</scope>
    <source>
        <strain evidence="13">F60SS</strain>
    </source>
</reference>
<evidence type="ECO:0000313" key="14">
    <source>
        <dbReference type="Proteomes" id="UP001141552"/>
    </source>
</evidence>
<keyword evidence="9 10" id="KW-0472">Membrane</keyword>
<dbReference type="Pfam" id="PF22776">
    <property type="entry name" value="K_trans_C"/>
    <property type="match status" value="1"/>
</dbReference>
<dbReference type="NCBIfam" id="TIGR00794">
    <property type="entry name" value="kup"/>
    <property type="match status" value="1"/>
</dbReference>
<feature type="transmembrane region" description="Helical" evidence="10">
    <location>
        <begin position="282"/>
        <end position="302"/>
    </location>
</feature>
<comment type="caution">
    <text evidence="13">The sequence shown here is derived from an EMBL/GenBank/DDBJ whole genome shotgun (WGS) entry which is preliminary data.</text>
</comment>
<feature type="domain" description="K+ potassium transporter integral membrane" evidence="11">
    <location>
        <begin position="23"/>
        <end position="502"/>
    </location>
</feature>
<protein>
    <recommendedName>
        <fullName evidence="10">Potassium transporter</fullName>
    </recommendedName>
</protein>
<feature type="transmembrane region" description="Helical" evidence="10">
    <location>
        <begin position="250"/>
        <end position="270"/>
    </location>
</feature>
<comment type="subcellular location">
    <subcellularLocation>
        <location evidence="1">Cell membrane</location>
        <topology evidence="1">Multi-pass membrane protein</topology>
    </subcellularLocation>
    <subcellularLocation>
        <location evidence="10">Membrane</location>
        <topology evidence="10">Multi-pass membrane protein</topology>
    </subcellularLocation>
</comment>
<name>A0A9Q0GIG5_9ROSI</name>
<feature type="transmembrane region" description="Helical" evidence="10">
    <location>
        <begin position="203"/>
        <end position="225"/>
    </location>
</feature>
<reference evidence="13" key="1">
    <citation type="submission" date="2022-02" db="EMBL/GenBank/DDBJ databases">
        <authorList>
            <person name="Henning P.M."/>
            <person name="McCubbin A.G."/>
            <person name="Shore J.S."/>
        </authorList>
    </citation>
    <scope>NUCLEOTIDE SEQUENCE</scope>
    <source>
        <strain evidence="13">F60SS</strain>
        <tissue evidence="13">Leaves</tissue>
    </source>
</reference>
<accession>A0A9Q0GIG5</accession>
<comment type="caution">
    <text evidence="10">Lacks conserved residue(s) required for the propagation of feature annotation.</text>
</comment>
<feature type="transmembrane region" description="Helical" evidence="10">
    <location>
        <begin position="149"/>
        <end position="167"/>
    </location>
</feature>
<keyword evidence="14" id="KW-1185">Reference proteome</keyword>
<gene>
    <name evidence="13" type="primary">POT8</name>
    <name evidence="13" type="ORF">Tsubulata_035637</name>
</gene>
<keyword evidence="7 10" id="KW-1133">Transmembrane helix</keyword>
<proteinExistence type="inferred from homology"/>
<dbReference type="InterPro" id="IPR053951">
    <property type="entry name" value="K_trans_N"/>
</dbReference>
<keyword evidence="8 10" id="KW-0406">Ion transport</keyword>
<dbReference type="GO" id="GO:0005886">
    <property type="term" value="C:plasma membrane"/>
    <property type="evidence" value="ECO:0007669"/>
    <property type="project" value="UniProtKB-SubCell"/>
</dbReference>
<evidence type="ECO:0000256" key="2">
    <source>
        <dbReference type="ARBA" id="ARBA00008440"/>
    </source>
</evidence>
<feature type="transmembrane region" description="Helical" evidence="10">
    <location>
        <begin position="327"/>
        <end position="352"/>
    </location>
</feature>
<dbReference type="Proteomes" id="UP001141552">
    <property type="component" value="Unassembled WGS sequence"/>
</dbReference>
<feature type="domain" description="K+ potassium transporter C-terminal" evidence="12">
    <location>
        <begin position="515"/>
        <end position="756"/>
    </location>
</feature>